<feature type="domain" description="HTH lysR-type" evidence="5">
    <location>
        <begin position="8"/>
        <end position="65"/>
    </location>
</feature>
<keyword evidence="3" id="KW-0238">DNA-binding</keyword>
<evidence type="ECO:0000256" key="1">
    <source>
        <dbReference type="ARBA" id="ARBA00009437"/>
    </source>
</evidence>
<evidence type="ECO:0000313" key="7">
    <source>
        <dbReference type="Proteomes" id="UP000019491"/>
    </source>
</evidence>
<dbReference type="EMBL" id="BAWF01000009">
    <property type="protein sequence ID" value="GAF43773.1"/>
    <property type="molecule type" value="Genomic_DNA"/>
</dbReference>
<dbReference type="Gene3D" id="1.10.10.10">
    <property type="entry name" value="Winged helix-like DNA-binding domain superfamily/Winged helix DNA-binding domain"/>
    <property type="match status" value="1"/>
</dbReference>
<evidence type="ECO:0000256" key="4">
    <source>
        <dbReference type="ARBA" id="ARBA00023163"/>
    </source>
</evidence>
<dbReference type="PANTHER" id="PTHR30537">
    <property type="entry name" value="HTH-TYPE TRANSCRIPTIONAL REGULATOR"/>
    <property type="match status" value="1"/>
</dbReference>
<dbReference type="InterPro" id="IPR036390">
    <property type="entry name" value="WH_DNA-bd_sf"/>
</dbReference>
<dbReference type="GO" id="GO:0006351">
    <property type="term" value="P:DNA-templated transcription"/>
    <property type="evidence" value="ECO:0007669"/>
    <property type="project" value="TreeGrafter"/>
</dbReference>
<protein>
    <submittedName>
        <fullName evidence="6">Putative LysR family transcriptional regulator</fullName>
    </submittedName>
</protein>
<dbReference type="Pfam" id="PF03466">
    <property type="entry name" value="LysR_substrate"/>
    <property type="match status" value="1"/>
</dbReference>
<reference evidence="6 7" key="1">
    <citation type="submission" date="2014-02" db="EMBL/GenBank/DDBJ databases">
        <title>Whole genome shotgun sequence of Rhodococcus wratislaviensis NBRC 100605.</title>
        <authorList>
            <person name="Hosoyama A."/>
            <person name="Tsuchikane K."/>
            <person name="Yoshida I."/>
            <person name="Ohji S."/>
            <person name="Ichikawa N."/>
            <person name="Yamazoe A."/>
            <person name="Fujita N."/>
        </authorList>
    </citation>
    <scope>NUCLEOTIDE SEQUENCE [LARGE SCALE GENOMIC DNA]</scope>
    <source>
        <strain evidence="6 7">NBRC 100605</strain>
    </source>
</reference>
<dbReference type="Proteomes" id="UP000019491">
    <property type="component" value="Unassembled WGS sequence"/>
</dbReference>
<dbReference type="SUPFAM" id="SSF53850">
    <property type="entry name" value="Periplasmic binding protein-like II"/>
    <property type="match status" value="1"/>
</dbReference>
<accession>X0PMR4</accession>
<dbReference type="PANTHER" id="PTHR30537:SF3">
    <property type="entry name" value="TRANSCRIPTIONAL REGULATORY PROTEIN"/>
    <property type="match status" value="1"/>
</dbReference>
<comment type="similarity">
    <text evidence="1">Belongs to the LysR transcriptional regulatory family.</text>
</comment>
<keyword evidence="2" id="KW-0805">Transcription regulation</keyword>
<dbReference type="InterPro" id="IPR000847">
    <property type="entry name" value="LysR_HTH_N"/>
</dbReference>
<gene>
    <name evidence="6" type="ORF">RW1_009_01980</name>
</gene>
<comment type="caution">
    <text evidence="6">The sequence shown here is derived from an EMBL/GenBank/DDBJ whole genome shotgun (WGS) entry which is preliminary data.</text>
</comment>
<dbReference type="InterPro" id="IPR058163">
    <property type="entry name" value="LysR-type_TF_proteobact-type"/>
</dbReference>
<dbReference type="PROSITE" id="PS50931">
    <property type="entry name" value="HTH_LYSR"/>
    <property type="match status" value="1"/>
</dbReference>
<dbReference type="GO" id="GO:0043565">
    <property type="term" value="F:sequence-specific DNA binding"/>
    <property type="evidence" value="ECO:0007669"/>
    <property type="project" value="TreeGrafter"/>
</dbReference>
<dbReference type="SUPFAM" id="SSF46785">
    <property type="entry name" value="Winged helix' DNA-binding domain"/>
    <property type="match status" value="1"/>
</dbReference>
<proteinExistence type="inferred from homology"/>
<organism evidence="6 7">
    <name type="scientific">Rhodococcus wratislaviensis NBRC 100605</name>
    <dbReference type="NCBI Taxonomy" id="1219028"/>
    <lineage>
        <taxon>Bacteria</taxon>
        <taxon>Bacillati</taxon>
        <taxon>Actinomycetota</taxon>
        <taxon>Actinomycetes</taxon>
        <taxon>Mycobacteriales</taxon>
        <taxon>Nocardiaceae</taxon>
        <taxon>Rhodococcus</taxon>
    </lineage>
</organism>
<dbReference type="InterPro" id="IPR005119">
    <property type="entry name" value="LysR_subst-bd"/>
</dbReference>
<name>X0PMR4_RHOWR</name>
<dbReference type="InterPro" id="IPR036388">
    <property type="entry name" value="WH-like_DNA-bd_sf"/>
</dbReference>
<dbReference type="AlphaFoldDB" id="X0PMR4"/>
<dbReference type="Pfam" id="PF00126">
    <property type="entry name" value="HTH_1"/>
    <property type="match status" value="1"/>
</dbReference>
<keyword evidence="4" id="KW-0804">Transcription</keyword>
<evidence type="ECO:0000259" key="5">
    <source>
        <dbReference type="PROSITE" id="PS50931"/>
    </source>
</evidence>
<keyword evidence="7" id="KW-1185">Reference proteome</keyword>
<sequence length="312" mass="34436">MKMASSRPSADDLLVLLEVARSGRFNRAAETLGINHVTISRRISALERTMGGKLLARSNGGWELTPLGKRALTAAERLEGVLQELESSPETEPVIEDVVRLSATDAFSTFVAAPAAARLHQRHPGISVEIVSTTRRAVQHRSGLEIEIVVGEPQVVRAEAFRLGSYVLGLFASTDYLRRHDPPTTLDDLTLHRLVYFISSMLQVDDLDVGRRYLPDMRDSVTSTNVFAHVEATRAGAGLGLLPTFMAARRHDLIRILPNEIAMQMDYWLVARSDTLRRPAVAAVVRELRITMRQMEDVLLGSDGPPPSSEEP</sequence>
<evidence type="ECO:0000256" key="3">
    <source>
        <dbReference type="ARBA" id="ARBA00023125"/>
    </source>
</evidence>
<evidence type="ECO:0000313" key="6">
    <source>
        <dbReference type="EMBL" id="GAF43773.1"/>
    </source>
</evidence>
<dbReference type="GO" id="GO:0003700">
    <property type="term" value="F:DNA-binding transcription factor activity"/>
    <property type="evidence" value="ECO:0007669"/>
    <property type="project" value="InterPro"/>
</dbReference>
<evidence type="ECO:0000256" key="2">
    <source>
        <dbReference type="ARBA" id="ARBA00023015"/>
    </source>
</evidence>
<dbReference type="Gene3D" id="3.40.190.290">
    <property type="match status" value="1"/>
</dbReference>